<evidence type="ECO:0000313" key="2">
    <source>
        <dbReference type="EMBL" id="ABE29014.1"/>
    </source>
</evidence>
<dbReference type="eggNOG" id="ENOG50317FB">
    <property type="taxonomic scope" value="Bacteria"/>
</dbReference>
<feature type="transmembrane region" description="Helical" evidence="1">
    <location>
        <begin position="50"/>
        <end position="68"/>
    </location>
</feature>
<protein>
    <recommendedName>
        <fullName evidence="4">Transmembrane protein</fullName>
    </recommendedName>
</protein>
<keyword evidence="3" id="KW-1185">Reference proteome</keyword>
<dbReference type="STRING" id="266265.Bxe_A3985"/>
<dbReference type="Proteomes" id="UP000001817">
    <property type="component" value="Chromosome 1"/>
</dbReference>
<keyword evidence="1" id="KW-0472">Membrane</keyword>
<name>Q145H5_PARXL</name>
<sequence>MQQRGTHLRPAGIDTNRRSTIMMQMMMATLGGTSAARGAQQQYALMARKAVGFAIVTSGLAVIAAQALQHALGG</sequence>
<organism evidence="2 3">
    <name type="scientific">Paraburkholderia xenovorans (strain LB400)</name>
    <dbReference type="NCBI Taxonomy" id="266265"/>
    <lineage>
        <taxon>Bacteria</taxon>
        <taxon>Pseudomonadati</taxon>
        <taxon>Pseudomonadota</taxon>
        <taxon>Betaproteobacteria</taxon>
        <taxon>Burkholderiales</taxon>
        <taxon>Burkholderiaceae</taxon>
        <taxon>Paraburkholderia</taxon>
    </lineage>
</organism>
<dbReference type="EMBL" id="CP000270">
    <property type="protein sequence ID" value="ABE29014.1"/>
    <property type="molecule type" value="Genomic_DNA"/>
</dbReference>
<dbReference type="AlphaFoldDB" id="Q145H5"/>
<keyword evidence="1" id="KW-1133">Transmembrane helix</keyword>
<reference evidence="2 3" key="1">
    <citation type="journal article" date="2006" name="Proc. Natl. Acad. Sci. U.S.A.">
        <title>Burkholderia xenovorans LB400 harbors a multi-replicon, 9.73-Mbp genome shaped for versatility.</title>
        <authorList>
            <person name="Chain P.S."/>
            <person name="Denef V.J."/>
            <person name="Konstantinidis K.T."/>
            <person name="Vergez L.M."/>
            <person name="Agullo L."/>
            <person name="Reyes V.L."/>
            <person name="Hauser L."/>
            <person name="Cordova M."/>
            <person name="Gomez L."/>
            <person name="Gonzalez M."/>
            <person name="Land M."/>
            <person name="Lao V."/>
            <person name="Larimer F."/>
            <person name="LiPuma J.J."/>
            <person name="Mahenthiralingam E."/>
            <person name="Malfatti S.A."/>
            <person name="Marx C.J."/>
            <person name="Parnell J.J."/>
            <person name="Ramette A."/>
            <person name="Richardson P."/>
            <person name="Seeger M."/>
            <person name="Smith D."/>
            <person name="Spilker T."/>
            <person name="Sul W.J."/>
            <person name="Tsoi T.V."/>
            <person name="Ulrich L.E."/>
            <person name="Zhulin I.B."/>
            <person name="Tiedje J.M."/>
        </authorList>
    </citation>
    <scope>NUCLEOTIDE SEQUENCE [LARGE SCALE GENOMIC DNA]</scope>
    <source>
        <strain evidence="2 3">LB400</strain>
    </source>
</reference>
<keyword evidence="1" id="KW-0812">Transmembrane</keyword>
<accession>Q145H5</accession>
<proteinExistence type="predicted"/>
<dbReference type="KEGG" id="bxe:Bxe_A3985"/>
<gene>
    <name evidence="2" type="ORF">Bxe_A3985</name>
</gene>
<dbReference type="PATRIC" id="fig|266265.5.peg.504"/>
<evidence type="ECO:0008006" key="4">
    <source>
        <dbReference type="Google" id="ProtNLM"/>
    </source>
</evidence>
<evidence type="ECO:0000256" key="1">
    <source>
        <dbReference type="SAM" id="Phobius"/>
    </source>
</evidence>
<evidence type="ECO:0000313" key="3">
    <source>
        <dbReference type="Proteomes" id="UP000001817"/>
    </source>
</evidence>